<feature type="compositionally biased region" description="Low complexity" evidence="1">
    <location>
        <begin position="36"/>
        <end position="58"/>
    </location>
</feature>
<feature type="signal peptide" evidence="2">
    <location>
        <begin position="1"/>
        <end position="23"/>
    </location>
</feature>
<organism evidence="3 4">
    <name type="scientific">Agrilutibacter niabensis</name>
    <dbReference type="NCBI Taxonomy" id="380628"/>
    <lineage>
        <taxon>Bacteria</taxon>
        <taxon>Pseudomonadati</taxon>
        <taxon>Pseudomonadota</taxon>
        <taxon>Gammaproteobacteria</taxon>
        <taxon>Lysobacterales</taxon>
        <taxon>Lysobacteraceae</taxon>
        <taxon>Agrilutibacter</taxon>
    </lineage>
</organism>
<name>A0ABU1VND8_9GAMM</name>
<comment type="caution">
    <text evidence="3">The sequence shown here is derived from an EMBL/GenBank/DDBJ whole genome shotgun (WGS) entry which is preliminary data.</text>
</comment>
<dbReference type="Proteomes" id="UP001267878">
    <property type="component" value="Unassembled WGS sequence"/>
</dbReference>
<proteinExistence type="predicted"/>
<feature type="region of interest" description="Disordered" evidence="1">
    <location>
        <begin position="25"/>
        <end position="81"/>
    </location>
</feature>
<dbReference type="RefSeq" id="WP_310053132.1">
    <property type="nucleotide sequence ID" value="NZ_JAVDVW010000001.1"/>
</dbReference>
<evidence type="ECO:0000256" key="2">
    <source>
        <dbReference type="SAM" id="SignalP"/>
    </source>
</evidence>
<keyword evidence="4" id="KW-1185">Reference proteome</keyword>
<dbReference type="InterPro" id="IPR007939">
    <property type="entry name" value="Cu-R_B_prcur"/>
</dbReference>
<gene>
    <name evidence="3" type="ORF">J2X04_001342</name>
</gene>
<dbReference type="EMBL" id="JAVDVW010000001">
    <property type="protein sequence ID" value="MDR7098995.1"/>
    <property type="molecule type" value="Genomic_DNA"/>
</dbReference>
<protein>
    <submittedName>
        <fullName evidence="3">Copper resistance protein B</fullName>
    </submittedName>
</protein>
<feature type="chain" id="PRO_5046707086" evidence="2">
    <location>
        <begin position="24"/>
        <end position="335"/>
    </location>
</feature>
<evidence type="ECO:0000313" key="4">
    <source>
        <dbReference type="Proteomes" id="UP001267878"/>
    </source>
</evidence>
<keyword evidence="2" id="KW-0732">Signal</keyword>
<dbReference type="Pfam" id="PF05275">
    <property type="entry name" value="CopB"/>
    <property type="match status" value="1"/>
</dbReference>
<reference evidence="3 4" key="1">
    <citation type="submission" date="2023-07" db="EMBL/GenBank/DDBJ databases">
        <title>Sorghum-associated microbial communities from plants grown in Nebraska, USA.</title>
        <authorList>
            <person name="Schachtman D."/>
        </authorList>
    </citation>
    <scope>NUCLEOTIDE SEQUENCE [LARGE SCALE GENOMIC DNA]</scope>
    <source>
        <strain evidence="3 4">BE187</strain>
    </source>
</reference>
<evidence type="ECO:0000313" key="3">
    <source>
        <dbReference type="EMBL" id="MDR7098995.1"/>
    </source>
</evidence>
<sequence length="335" mass="36967">MKAHLLLFASLVAGWLPSFGANAQEHTRHPMPMPMPHSQHQPEPAKKTASPEPAAPEEATPDHSAMDHAAMGHPMPEPAPEKAIDHAAMGHSMPPAADQPITPIPMVTDADRAAALPPPNDHPVHDNSIQSFVLLNRLEAFDADAGTGLEWQGQAWFGTDINKLWLRSEGERVDGETAAADLELLYGRSVSRWWDVVAGIRHDFKPGPSQDFVALGVMGLAPYKFEVDATAYIGSSGRTSARLEAEYETLLTNRLVLQPLLELNLHGQDDERRRIGSGLSRAEAGVRLRYEVTRQFAPYVGLVREWTFGRTADFRREDDEAVNDTRIVVGARIWF</sequence>
<accession>A0ABU1VND8</accession>
<evidence type="ECO:0000256" key="1">
    <source>
        <dbReference type="SAM" id="MobiDB-lite"/>
    </source>
</evidence>